<protein>
    <submittedName>
        <fullName evidence="1">Uncharacterized protein</fullName>
    </submittedName>
</protein>
<proteinExistence type="predicted"/>
<accession>A0ABQ2VJR1</accession>
<evidence type="ECO:0000313" key="2">
    <source>
        <dbReference type="Proteomes" id="UP000649573"/>
    </source>
</evidence>
<comment type="caution">
    <text evidence="1">The sequence shown here is derived from an EMBL/GenBank/DDBJ whole genome shotgun (WGS) entry which is preliminary data.</text>
</comment>
<dbReference type="EMBL" id="BMRE01000126">
    <property type="protein sequence ID" value="GGU88006.1"/>
    <property type="molecule type" value="Genomic_DNA"/>
</dbReference>
<reference evidence="2" key="1">
    <citation type="journal article" date="2019" name="Int. J. Syst. Evol. Microbiol.">
        <title>The Global Catalogue of Microorganisms (GCM) 10K type strain sequencing project: providing services to taxonomists for standard genome sequencing and annotation.</title>
        <authorList>
            <consortium name="The Broad Institute Genomics Platform"/>
            <consortium name="The Broad Institute Genome Sequencing Center for Infectious Disease"/>
            <person name="Wu L."/>
            <person name="Ma J."/>
        </authorList>
    </citation>
    <scope>NUCLEOTIDE SEQUENCE [LARGE SCALE GENOMIC DNA]</scope>
    <source>
        <strain evidence="2">JCM 3296</strain>
    </source>
</reference>
<organism evidence="1 2">
    <name type="scientific">Lentzea flava</name>
    <dbReference type="NCBI Taxonomy" id="103732"/>
    <lineage>
        <taxon>Bacteria</taxon>
        <taxon>Bacillati</taxon>
        <taxon>Actinomycetota</taxon>
        <taxon>Actinomycetes</taxon>
        <taxon>Pseudonocardiales</taxon>
        <taxon>Pseudonocardiaceae</taxon>
        <taxon>Lentzea</taxon>
    </lineage>
</organism>
<dbReference type="Proteomes" id="UP000649573">
    <property type="component" value="Unassembled WGS sequence"/>
</dbReference>
<evidence type="ECO:0000313" key="1">
    <source>
        <dbReference type="EMBL" id="GGU88006.1"/>
    </source>
</evidence>
<gene>
    <name evidence="1" type="ORF">GCM10010178_92090</name>
</gene>
<name>A0ABQ2VJR1_9PSEU</name>
<keyword evidence="2" id="KW-1185">Reference proteome</keyword>
<sequence length="50" mass="5561">MGPVRETARRTVEITEKASLPEKLVRERGCALTIDLDGHHFVRSAMGVRA</sequence>